<reference evidence="1" key="1">
    <citation type="submission" date="2020-06" db="EMBL/GenBank/DDBJ databases">
        <authorList>
            <person name="Li T."/>
            <person name="Hu X."/>
            <person name="Zhang T."/>
            <person name="Song X."/>
            <person name="Zhang H."/>
            <person name="Dai N."/>
            <person name="Sheng W."/>
            <person name="Hou X."/>
            <person name="Wei L."/>
        </authorList>
    </citation>
    <scope>NUCLEOTIDE SEQUENCE</scope>
    <source>
        <strain evidence="1">G01</strain>
        <tissue evidence="1">Leaf</tissue>
    </source>
</reference>
<dbReference type="PANTHER" id="PTHR11439">
    <property type="entry name" value="GAG-POL-RELATED RETROTRANSPOSON"/>
    <property type="match status" value="1"/>
</dbReference>
<sequence>MDAKSQSSFVFKLNSGVVASKSSKQATTVDSTTEVEYIVASEATKEAVWMKNYIQELGVVPSIVEPVVIFCNNNGVIAQAKELRSHHRTKHILRRYNLLREIVSRGTLEWTESAQQKTQQIHLPSQCRKLLILSIWIICD</sequence>
<proteinExistence type="predicted"/>
<dbReference type="CDD" id="cd09272">
    <property type="entry name" value="RNase_HI_RT_Ty1"/>
    <property type="match status" value="1"/>
</dbReference>
<dbReference type="PANTHER" id="PTHR11439:SF496">
    <property type="entry name" value="RNA-DIRECTED DNA POLYMERASE"/>
    <property type="match status" value="1"/>
</dbReference>
<reference evidence="1" key="2">
    <citation type="journal article" date="2024" name="Plant">
        <title>Genomic evolution and insights into agronomic trait innovations of Sesamum species.</title>
        <authorList>
            <person name="Miao H."/>
            <person name="Wang L."/>
            <person name="Qu L."/>
            <person name="Liu H."/>
            <person name="Sun Y."/>
            <person name="Le M."/>
            <person name="Wang Q."/>
            <person name="Wei S."/>
            <person name="Zheng Y."/>
            <person name="Lin W."/>
            <person name="Duan Y."/>
            <person name="Cao H."/>
            <person name="Xiong S."/>
            <person name="Wang X."/>
            <person name="Wei L."/>
            <person name="Li C."/>
            <person name="Ma Q."/>
            <person name="Ju M."/>
            <person name="Zhao R."/>
            <person name="Li G."/>
            <person name="Mu C."/>
            <person name="Tian Q."/>
            <person name="Mei H."/>
            <person name="Zhang T."/>
            <person name="Gao T."/>
            <person name="Zhang H."/>
        </authorList>
    </citation>
    <scope>NUCLEOTIDE SEQUENCE</scope>
    <source>
        <strain evidence="1">G01</strain>
    </source>
</reference>
<comment type="caution">
    <text evidence="1">The sequence shown here is derived from an EMBL/GenBank/DDBJ whole genome shotgun (WGS) entry which is preliminary data.</text>
</comment>
<name>A0AAW2K7N6_9LAMI</name>
<dbReference type="EMBL" id="JACGWK010000269">
    <property type="protein sequence ID" value="KAL0302424.1"/>
    <property type="molecule type" value="Genomic_DNA"/>
</dbReference>
<dbReference type="AlphaFoldDB" id="A0AAW2K7N6"/>
<evidence type="ECO:0000313" key="1">
    <source>
        <dbReference type="EMBL" id="KAL0302424.1"/>
    </source>
</evidence>
<organism evidence="1">
    <name type="scientific">Sesamum angustifolium</name>
    <dbReference type="NCBI Taxonomy" id="2727405"/>
    <lineage>
        <taxon>Eukaryota</taxon>
        <taxon>Viridiplantae</taxon>
        <taxon>Streptophyta</taxon>
        <taxon>Embryophyta</taxon>
        <taxon>Tracheophyta</taxon>
        <taxon>Spermatophyta</taxon>
        <taxon>Magnoliopsida</taxon>
        <taxon>eudicotyledons</taxon>
        <taxon>Gunneridae</taxon>
        <taxon>Pentapetalae</taxon>
        <taxon>asterids</taxon>
        <taxon>lamiids</taxon>
        <taxon>Lamiales</taxon>
        <taxon>Pedaliaceae</taxon>
        <taxon>Sesamum</taxon>
    </lineage>
</organism>
<gene>
    <name evidence="1" type="ORF">Sangu_3101100</name>
</gene>
<accession>A0AAW2K7N6</accession>
<protein>
    <submittedName>
        <fullName evidence="1">Retrovirus-related Pol polyprotein from transposon TNT 1-94</fullName>
    </submittedName>
</protein>